<evidence type="ECO:0000313" key="11">
    <source>
        <dbReference type="EMBL" id="MBS4213019.1"/>
    </source>
</evidence>
<dbReference type="PANTHER" id="PTHR30329">
    <property type="entry name" value="STATOR ELEMENT OF FLAGELLAR MOTOR COMPLEX"/>
    <property type="match status" value="1"/>
</dbReference>
<keyword evidence="12" id="KW-1185">Reference proteome</keyword>
<dbReference type="Pfam" id="PF13677">
    <property type="entry name" value="MotB_plug"/>
    <property type="match status" value="1"/>
</dbReference>
<evidence type="ECO:0000256" key="6">
    <source>
        <dbReference type="ARBA" id="ARBA00023136"/>
    </source>
</evidence>
<evidence type="ECO:0000256" key="7">
    <source>
        <dbReference type="PROSITE-ProRule" id="PRU00473"/>
    </source>
</evidence>
<dbReference type="CDD" id="cd07185">
    <property type="entry name" value="OmpA_C-like"/>
    <property type="match status" value="1"/>
</dbReference>
<organism evidence="11 12">
    <name type="scientific">Neobacillus rhizophilus</name>
    <dbReference type="NCBI Taxonomy" id="2833579"/>
    <lineage>
        <taxon>Bacteria</taxon>
        <taxon>Bacillati</taxon>
        <taxon>Bacillota</taxon>
        <taxon>Bacilli</taxon>
        <taxon>Bacillales</taxon>
        <taxon>Bacillaceae</taxon>
        <taxon>Neobacillus</taxon>
    </lineage>
</organism>
<dbReference type="RefSeq" id="WP_213117534.1">
    <property type="nucleotide sequence ID" value="NZ_JAGYPF010000002.1"/>
</dbReference>
<comment type="similarity">
    <text evidence="2">Belongs to the MotB family.</text>
</comment>
<keyword evidence="11" id="KW-0966">Cell projection</keyword>
<dbReference type="Proteomes" id="UP000679749">
    <property type="component" value="Unassembled WGS sequence"/>
</dbReference>
<comment type="subcellular location">
    <subcellularLocation>
        <location evidence="1">Cell membrane</location>
        <topology evidence="1">Single-pass membrane protein</topology>
    </subcellularLocation>
</comment>
<dbReference type="InterPro" id="IPR050330">
    <property type="entry name" value="Bact_OuterMem_StrucFunc"/>
</dbReference>
<feature type="transmembrane region" description="Helical" evidence="9">
    <location>
        <begin position="21"/>
        <end position="41"/>
    </location>
</feature>
<evidence type="ECO:0000256" key="4">
    <source>
        <dbReference type="ARBA" id="ARBA00022692"/>
    </source>
</evidence>
<feature type="coiled-coil region" evidence="8">
    <location>
        <begin position="80"/>
        <end position="107"/>
    </location>
</feature>
<dbReference type="InterPro" id="IPR025713">
    <property type="entry name" value="MotB-like_N_dom"/>
</dbReference>
<protein>
    <submittedName>
        <fullName evidence="11">Flagellar motor protein MotB</fullName>
    </submittedName>
</protein>
<dbReference type="PROSITE" id="PS51123">
    <property type="entry name" value="OMPA_2"/>
    <property type="match status" value="1"/>
</dbReference>
<dbReference type="InterPro" id="IPR006665">
    <property type="entry name" value="OmpA-like"/>
</dbReference>
<evidence type="ECO:0000256" key="3">
    <source>
        <dbReference type="ARBA" id="ARBA00022475"/>
    </source>
</evidence>
<keyword evidence="6 7" id="KW-0472">Membrane</keyword>
<evidence type="ECO:0000259" key="10">
    <source>
        <dbReference type="PROSITE" id="PS51123"/>
    </source>
</evidence>
<evidence type="ECO:0000256" key="2">
    <source>
        <dbReference type="ARBA" id="ARBA00008914"/>
    </source>
</evidence>
<dbReference type="PANTHER" id="PTHR30329:SF21">
    <property type="entry name" value="LIPOPROTEIN YIAD-RELATED"/>
    <property type="match status" value="1"/>
</dbReference>
<evidence type="ECO:0000313" key="12">
    <source>
        <dbReference type="Proteomes" id="UP000679749"/>
    </source>
</evidence>
<gene>
    <name evidence="11" type="ORF">KHA99_11225</name>
</gene>
<dbReference type="Gene3D" id="3.30.1330.60">
    <property type="entry name" value="OmpA-like domain"/>
    <property type="match status" value="1"/>
</dbReference>
<comment type="caution">
    <text evidence="11">The sequence shown here is derived from an EMBL/GenBank/DDBJ whole genome shotgun (WGS) entry which is preliminary data.</text>
</comment>
<name>A0A942U7R9_9BACI</name>
<evidence type="ECO:0000256" key="8">
    <source>
        <dbReference type="SAM" id="Coils"/>
    </source>
</evidence>
<evidence type="ECO:0000256" key="1">
    <source>
        <dbReference type="ARBA" id="ARBA00004162"/>
    </source>
</evidence>
<proteinExistence type="inferred from homology"/>
<dbReference type="GO" id="GO:0005886">
    <property type="term" value="C:plasma membrane"/>
    <property type="evidence" value="ECO:0007669"/>
    <property type="project" value="UniProtKB-SubCell"/>
</dbReference>
<keyword evidence="8" id="KW-0175">Coiled coil</keyword>
<evidence type="ECO:0000256" key="9">
    <source>
        <dbReference type="SAM" id="Phobius"/>
    </source>
</evidence>
<keyword evidence="4 9" id="KW-0812">Transmembrane</keyword>
<sequence length="241" mass="26792">MKKRRLQDSDEHMDESWLIPYADLLTLLLALFIVLFASSSINSEKLQQIMISMNSALNGKGSSLILKENASSPAVKPLEKTAGEEKKQEENEKLHSLMENIQSYIEARGLEKVITVQDEPKGIKLSLKDVILFESGSAELKGNSPAILGGLLDLIKGVQNPISIEGHTDNVPITGGTFRSNWELSSARALSVLYFFEQIGIPSNKLQFAGFGEQKPLYPNDTVEHRQANRRVDIMILKVQE</sequence>
<keyword evidence="5 9" id="KW-1133">Transmembrane helix</keyword>
<dbReference type="EMBL" id="JAGYPF010000002">
    <property type="protein sequence ID" value="MBS4213019.1"/>
    <property type="molecule type" value="Genomic_DNA"/>
</dbReference>
<reference evidence="11" key="1">
    <citation type="submission" date="2021-05" db="EMBL/GenBank/DDBJ databases">
        <title>Novel Bacillus species.</title>
        <authorList>
            <person name="Liu G."/>
        </authorList>
    </citation>
    <scope>NUCLEOTIDE SEQUENCE</scope>
    <source>
        <strain evidence="11">FJAT-49825</strain>
    </source>
</reference>
<dbReference type="InterPro" id="IPR036737">
    <property type="entry name" value="OmpA-like_sf"/>
</dbReference>
<accession>A0A942U7R9</accession>
<dbReference type="AlphaFoldDB" id="A0A942U7R9"/>
<keyword evidence="11" id="KW-0969">Cilium</keyword>
<keyword evidence="3" id="KW-1003">Cell membrane</keyword>
<feature type="domain" description="OmpA-like" evidence="10">
    <location>
        <begin position="119"/>
        <end position="240"/>
    </location>
</feature>
<dbReference type="SUPFAM" id="SSF103088">
    <property type="entry name" value="OmpA-like"/>
    <property type="match status" value="1"/>
</dbReference>
<evidence type="ECO:0000256" key="5">
    <source>
        <dbReference type="ARBA" id="ARBA00022989"/>
    </source>
</evidence>
<dbReference type="Pfam" id="PF00691">
    <property type="entry name" value="OmpA"/>
    <property type="match status" value="1"/>
</dbReference>
<keyword evidence="11" id="KW-0282">Flagellum</keyword>